<dbReference type="InterPro" id="IPR004636">
    <property type="entry name" value="AcOrn/SuccOrn_fam"/>
</dbReference>
<accession>A0ABQ6P7H4</accession>
<dbReference type="InterPro" id="IPR005814">
    <property type="entry name" value="Aminotrans_3"/>
</dbReference>
<dbReference type="InterPro" id="IPR049704">
    <property type="entry name" value="Aminotrans_3_PPA_site"/>
</dbReference>
<dbReference type="PANTHER" id="PTHR11986">
    <property type="entry name" value="AMINOTRANSFERASE CLASS III"/>
    <property type="match status" value="1"/>
</dbReference>
<comment type="subunit">
    <text evidence="4">Homodimer.</text>
</comment>
<feature type="binding site" evidence="4">
    <location>
        <position position="132"/>
    </location>
    <ligand>
        <name>N(2)-acetyl-L-ornithine</name>
        <dbReference type="ChEBI" id="CHEBI:57805"/>
    </ligand>
</feature>
<comment type="caution">
    <text evidence="5">The sequence shown here is derived from an EMBL/GenBank/DDBJ whole genome shotgun (WGS) entry which is preliminary data.</text>
</comment>
<dbReference type="CDD" id="cd00610">
    <property type="entry name" value="OAT_like"/>
    <property type="match status" value="1"/>
</dbReference>
<evidence type="ECO:0000256" key="2">
    <source>
        <dbReference type="ARBA" id="ARBA00022679"/>
    </source>
</evidence>
<dbReference type="PIRSF" id="PIRSF000521">
    <property type="entry name" value="Transaminase_4ab_Lys_Orn"/>
    <property type="match status" value="1"/>
</dbReference>
<reference evidence="5 6" key="1">
    <citation type="submission" date="2023-06" db="EMBL/GenBank/DDBJ databases">
        <title>Draft genome sequence of Novosphingobium sp. strain IK01.</title>
        <authorList>
            <person name="Hatamoto M."/>
            <person name="Ikarashi T."/>
            <person name="Yamaguchi T."/>
        </authorList>
    </citation>
    <scope>NUCLEOTIDE SEQUENCE [LARGE SCALE GENOMIC DNA]</scope>
    <source>
        <strain evidence="5 6">IK01</strain>
    </source>
</reference>
<dbReference type="PROSITE" id="PS00600">
    <property type="entry name" value="AA_TRANSFER_CLASS_3"/>
    <property type="match status" value="1"/>
</dbReference>
<keyword evidence="4" id="KW-0963">Cytoplasm</keyword>
<gene>
    <name evidence="4" type="primary">argD</name>
    <name evidence="5" type="ORF">NUTIK01_15280</name>
</gene>
<name>A0ABQ6P7H4_9SPHN</name>
<feature type="binding site" evidence="4">
    <location>
        <begin position="215"/>
        <end position="218"/>
    </location>
    <ligand>
        <name>pyridoxal 5'-phosphate</name>
        <dbReference type="ChEBI" id="CHEBI:597326"/>
    </ligand>
</feature>
<organism evidence="5 6">
    <name type="scientific">Novosphingobium pituita</name>
    <dbReference type="NCBI Taxonomy" id="3056842"/>
    <lineage>
        <taxon>Bacteria</taxon>
        <taxon>Pseudomonadati</taxon>
        <taxon>Pseudomonadota</taxon>
        <taxon>Alphaproteobacteria</taxon>
        <taxon>Sphingomonadales</taxon>
        <taxon>Sphingomonadaceae</taxon>
        <taxon>Novosphingobium</taxon>
    </lineage>
</organism>
<dbReference type="InterPro" id="IPR015424">
    <property type="entry name" value="PyrdxlP-dep_Trfase"/>
</dbReference>
<dbReference type="HAMAP" id="MF_01107">
    <property type="entry name" value="ArgD_aminotrans_3"/>
    <property type="match status" value="1"/>
</dbReference>
<dbReference type="Pfam" id="PF00202">
    <property type="entry name" value="Aminotran_3"/>
    <property type="match status" value="1"/>
</dbReference>
<dbReference type="GO" id="GO:0008483">
    <property type="term" value="F:transaminase activity"/>
    <property type="evidence" value="ECO:0007669"/>
    <property type="project" value="UniProtKB-KW"/>
</dbReference>
<evidence type="ECO:0000256" key="1">
    <source>
        <dbReference type="ARBA" id="ARBA00022576"/>
    </source>
</evidence>
<feature type="binding site" evidence="4">
    <location>
        <position position="274"/>
    </location>
    <ligand>
        <name>pyridoxal 5'-phosphate</name>
        <dbReference type="ChEBI" id="CHEBI:597326"/>
    </ligand>
</feature>
<comment type="catalytic activity">
    <reaction evidence="4">
        <text>N(2)-acetyl-L-ornithine + 2-oxoglutarate = N-acetyl-L-glutamate 5-semialdehyde + L-glutamate</text>
        <dbReference type="Rhea" id="RHEA:18049"/>
        <dbReference type="ChEBI" id="CHEBI:16810"/>
        <dbReference type="ChEBI" id="CHEBI:29123"/>
        <dbReference type="ChEBI" id="CHEBI:29985"/>
        <dbReference type="ChEBI" id="CHEBI:57805"/>
        <dbReference type="EC" id="2.6.1.11"/>
    </reaction>
</comment>
<feature type="binding site" evidence="4">
    <location>
        <position position="273"/>
    </location>
    <ligand>
        <name>N(2)-acetyl-L-ornithine</name>
        <dbReference type="ChEBI" id="CHEBI:57805"/>
    </ligand>
</feature>
<comment type="cofactor">
    <cofactor evidence="4">
        <name>pyridoxal 5'-phosphate</name>
        <dbReference type="ChEBI" id="CHEBI:597326"/>
    </cofactor>
    <text evidence="4">Binds 1 pyridoxal phosphate per subunit.</text>
</comment>
<evidence type="ECO:0000313" key="5">
    <source>
        <dbReference type="EMBL" id="GMM60751.1"/>
    </source>
</evidence>
<comment type="miscellaneous">
    <text evidence="4">May also have succinyldiaminopimelate aminotransferase activity, thus carrying out the corresponding step in lysine biosynthesis.</text>
</comment>
<evidence type="ECO:0000256" key="4">
    <source>
        <dbReference type="HAMAP-Rule" id="MF_01107"/>
    </source>
</evidence>
<dbReference type="SUPFAM" id="SSF53383">
    <property type="entry name" value="PLP-dependent transferases"/>
    <property type="match status" value="1"/>
</dbReference>
<dbReference type="InterPro" id="IPR015421">
    <property type="entry name" value="PyrdxlP-dep_Trfase_major"/>
</dbReference>
<dbReference type="EC" id="2.6.1.11" evidence="4"/>
<proteinExistence type="inferred from homology"/>
<dbReference type="NCBIfam" id="NF002325">
    <property type="entry name" value="PRK01278.1"/>
    <property type="match status" value="1"/>
</dbReference>
<dbReference type="InterPro" id="IPR015422">
    <property type="entry name" value="PyrdxlP-dep_Trfase_small"/>
</dbReference>
<dbReference type="Gene3D" id="3.40.640.10">
    <property type="entry name" value="Type I PLP-dependent aspartate aminotransferase-like (Major domain)"/>
    <property type="match status" value="1"/>
</dbReference>
<evidence type="ECO:0000313" key="6">
    <source>
        <dbReference type="Proteomes" id="UP001187221"/>
    </source>
</evidence>
<dbReference type="NCBIfam" id="TIGR00707">
    <property type="entry name" value="argD"/>
    <property type="match status" value="1"/>
</dbReference>
<comment type="subcellular location">
    <subcellularLocation>
        <location evidence="4">Cytoplasm</location>
    </subcellularLocation>
</comment>
<dbReference type="InterPro" id="IPR050103">
    <property type="entry name" value="Class-III_PLP-dep_AT"/>
</dbReference>
<keyword evidence="2 4" id="KW-0808">Transferase</keyword>
<dbReference type="EMBL" id="BTFW01000001">
    <property type="protein sequence ID" value="GMM60751.1"/>
    <property type="molecule type" value="Genomic_DNA"/>
</dbReference>
<dbReference type="Proteomes" id="UP001187221">
    <property type="component" value="Unassembled WGS sequence"/>
</dbReference>
<sequence length="407" mass="43025">MSEALMPLYARAQIEVERGEGVWLEARDGRRFLDCVAGIATCALGHAHPALVEALTTQAHKLWHVSNIFRIPGQEELAQKLTAATFADMAYFANSGTEAVEAALKIARRYHFAKGDVQRVDVIGFAGSFHGRTYGAINASGNPSYLEGFGPRLPGYHQLSIDDWASVQEAVSRPTTAAVIIEPVQGEGGARAFDGETLLALRRLTREHGVLLIHDEVQSGMGRTGKLFAHQWFPGAEPDIMAIAKALGGGFPIGAVLASAEASSGMGTGLHGTTFGGNPLAMAVGLAVFEILAKDEALAHVGAMSERFFTGFAALAARYPDQVVEPRGKGLLMGLKLHPNNREVMALAREHGLLVAGGGDNCIRLLPSLLIAPAEVDEALARLDATLADARARGWGKVDAQPALAGA</sequence>
<keyword evidence="4" id="KW-0055">Arginine biosynthesis</keyword>
<evidence type="ECO:0000256" key="3">
    <source>
        <dbReference type="ARBA" id="ARBA00022898"/>
    </source>
</evidence>
<comment type="pathway">
    <text evidence="4">Amino-acid biosynthesis; L-arginine biosynthesis; N(2)-acetyl-L-ornithine from L-glutamate: step 4/4.</text>
</comment>
<dbReference type="RefSeq" id="WP_317974517.1">
    <property type="nucleotide sequence ID" value="NZ_BTFW01000001.1"/>
</dbReference>
<keyword evidence="6" id="KW-1185">Reference proteome</keyword>
<keyword evidence="4" id="KW-0028">Amino-acid biosynthesis</keyword>
<dbReference type="Gene3D" id="3.90.1150.10">
    <property type="entry name" value="Aspartate Aminotransferase, domain 1"/>
    <property type="match status" value="1"/>
</dbReference>
<dbReference type="PANTHER" id="PTHR11986:SF113">
    <property type="entry name" value="SUCCINYLORNITHINE TRANSAMINASE"/>
    <property type="match status" value="1"/>
</dbReference>
<feature type="modified residue" description="N6-(pyridoxal phosphate)lysine" evidence="4">
    <location>
        <position position="245"/>
    </location>
</feature>
<keyword evidence="1 4" id="KW-0032">Aminotransferase</keyword>
<feature type="binding site" evidence="4">
    <location>
        <position position="129"/>
    </location>
    <ligand>
        <name>pyridoxal 5'-phosphate</name>
        <dbReference type="ChEBI" id="CHEBI:597326"/>
    </ligand>
</feature>
<keyword evidence="3 4" id="KW-0663">Pyridoxal phosphate</keyword>
<comment type="similarity">
    <text evidence="4">Belongs to the class-III pyridoxal-phosphate-dependent aminotransferase family. ArgD subfamily.</text>
</comment>
<protein>
    <recommendedName>
        <fullName evidence="4">Acetylornithine aminotransferase</fullName>
        <shortName evidence="4">ACOAT</shortName>
        <ecNumber evidence="4">2.6.1.11</ecNumber>
    </recommendedName>
</protein>
<feature type="binding site" evidence="4">
    <location>
        <begin position="96"/>
        <end position="97"/>
    </location>
    <ligand>
        <name>pyridoxal 5'-phosphate</name>
        <dbReference type="ChEBI" id="CHEBI:597326"/>
    </ligand>
</feature>